<dbReference type="InterPro" id="IPR026950">
    <property type="entry name" value="Caps_assemb_Wzi"/>
</dbReference>
<dbReference type="EMBL" id="JAAXYH010000015">
    <property type="protein sequence ID" value="NMH66691.1"/>
    <property type="molecule type" value="Genomic_DNA"/>
</dbReference>
<evidence type="ECO:0000313" key="2">
    <source>
        <dbReference type="EMBL" id="NMH66691.1"/>
    </source>
</evidence>
<reference evidence="2" key="1">
    <citation type="submission" date="2020-04" db="EMBL/GenBank/DDBJ databases">
        <title>Description of Shewanella salipaludis sp. nov., isolated from a salt marsh.</title>
        <authorList>
            <person name="Park S."/>
            <person name="Yoon J.-H."/>
        </authorList>
    </citation>
    <scope>NUCLEOTIDE SEQUENCE</scope>
    <source>
        <strain evidence="2">SHSM-M6</strain>
    </source>
</reference>
<accession>A0A972G394</accession>
<dbReference type="Pfam" id="PF14052">
    <property type="entry name" value="Caps_assemb_Wzi"/>
    <property type="match status" value="1"/>
</dbReference>
<comment type="caution">
    <text evidence="2">The sequence shown here is derived from an EMBL/GenBank/DDBJ whole genome shotgun (WGS) entry which is preliminary data.</text>
</comment>
<evidence type="ECO:0000313" key="3">
    <source>
        <dbReference type="Proteomes" id="UP000737113"/>
    </source>
</evidence>
<dbReference type="InterPro" id="IPR038636">
    <property type="entry name" value="Wzi_sf"/>
</dbReference>
<dbReference type="AlphaFoldDB" id="A0A972G394"/>
<proteinExistence type="predicted"/>
<feature type="signal peptide" evidence="1">
    <location>
        <begin position="1"/>
        <end position="29"/>
    </location>
</feature>
<dbReference type="Proteomes" id="UP000737113">
    <property type="component" value="Unassembled WGS sequence"/>
</dbReference>
<protein>
    <submittedName>
        <fullName evidence="2">Capsule assembly Wzi family protein</fullName>
    </submittedName>
</protein>
<dbReference type="Gene3D" id="2.40.160.130">
    <property type="entry name" value="Capsule assembly protein Wzi"/>
    <property type="match status" value="1"/>
</dbReference>
<dbReference type="RefSeq" id="WP_169565422.1">
    <property type="nucleotide sequence ID" value="NZ_JAAXYH010000015.1"/>
</dbReference>
<keyword evidence="3" id="KW-1185">Reference proteome</keyword>
<gene>
    <name evidence="2" type="ORF">HC757_16160</name>
</gene>
<sequence length="502" mass="55198">MKAFYTSVVASLVTFVGAIGLCFSSAAMAAPWIDASDIYLRADIQALADVGAITVPVNTFPLMWSGIGADLAKVEPETLSPSVAQAFARVNFYYRNAVANRGNASIKAVAASDAARFRHFGSDSREQGELKGSYEYLGGNFAFKAAASGNFDPEDDRNFRIDDSYLAAILGNWVVSAGALEQWWGPGFDSALHKSTNARPMPSLMLSRNNAAGFETPWLSWIGPWTLTTGVGVFEKERYAPHALLWNVRGTLRPLRQLEVGFSWTVQFCGEGQECDGSTAIKAITGAKDCRNDTGAGCTNYGNQLAGFDFRYADTFFEVPLGIYFEKTCEDSESKLPWQITDCGYLWGADTRFDFAQQQIKLFMEYTDTIVSCGGPAGKGIFDCFYEHSTYQSGSRHYGRALGSTYDSDAEVYALGLVGQFADSQGFTSILRYAKLNKDGRNRSSLWAPQPLKEDILMLELSYRLPLWKGMASLGGTLSESDFVTQDTKTHASLFGTYEYRF</sequence>
<organism evidence="2 3">
    <name type="scientific">Shewanella salipaludis</name>
    <dbReference type="NCBI Taxonomy" id="2723052"/>
    <lineage>
        <taxon>Bacteria</taxon>
        <taxon>Pseudomonadati</taxon>
        <taxon>Pseudomonadota</taxon>
        <taxon>Gammaproteobacteria</taxon>
        <taxon>Alteromonadales</taxon>
        <taxon>Shewanellaceae</taxon>
        <taxon>Shewanella</taxon>
    </lineage>
</organism>
<feature type="chain" id="PRO_5037562241" evidence="1">
    <location>
        <begin position="30"/>
        <end position="502"/>
    </location>
</feature>
<evidence type="ECO:0000256" key="1">
    <source>
        <dbReference type="SAM" id="SignalP"/>
    </source>
</evidence>
<name>A0A972G394_9GAMM</name>
<keyword evidence="1" id="KW-0732">Signal</keyword>